<keyword evidence="3" id="KW-1185">Reference proteome</keyword>
<comment type="caution">
    <text evidence="2">The sequence shown here is derived from an EMBL/GenBank/DDBJ whole genome shotgun (WGS) entry which is preliminary data.</text>
</comment>
<dbReference type="InterPro" id="IPR000182">
    <property type="entry name" value="GNAT_dom"/>
</dbReference>
<dbReference type="GO" id="GO:0016747">
    <property type="term" value="F:acyltransferase activity, transferring groups other than amino-acyl groups"/>
    <property type="evidence" value="ECO:0007669"/>
    <property type="project" value="InterPro"/>
</dbReference>
<proteinExistence type="predicted"/>
<dbReference type="SUPFAM" id="SSF55729">
    <property type="entry name" value="Acyl-CoA N-acyltransferases (Nat)"/>
    <property type="match status" value="1"/>
</dbReference>
<dbReference type="RefSeq" id="WP_111276625.1">
    <property type="nucleotide sequence ID" value="NZ_QFYS01000006.1"/>
</dbReference>
<gene>
    <name evidence="2" type="ORF">DJ019_13740</name>
</gene>
<evidence type="ECO:0000259" key="1">
    <source>
        <dbReference type="PROSITE" id="PS51186"/>
    </source>
</evidence>
<dbReference type="Proteomes" id="UP000249524">
    <property type="component" value="Unassembled WGS sequence"/>
</dbReference>
<dbReference type="PANTHER" id="PTHR13170">
    <property type="entry name" value="O-GLCNACASE"/>
    <property type="match status" value="1"/>
</dbReference>
<dbReference type="EMBL" id="QFYS01000006">
    <property type="protein sequence ID" value="RAK64238.1"/>
    <property type="molecule type" value="Genomic_DNA"/>
</dbReference>
<protein>
    <submittedName>
        <fullName evidence="2">GNAT family N-acetyltransferase</fullName>
    </submittedName>
</protein>
<dbReference type="InterPro" id="IPR016181">
    <property type="entry name" value="Acyl_CoA_acyltransferase"/>
</dbReference>
<dbReference type="PROSITE" id="PS51186">
    <property type="entry name" value="GNAT"/>
    <property type="match status" value="1"/>
</dbReference>
<dbReference type="AlphaFoldDB" id="A0A328BGE9"/>
<feature type="domain" description="N-acetyltransferase" evidence="1">
    <location>
        <begin position="1"/>
        <end position="197"/>
    </location>
</feature>
<sequence length="197" mass="21266">MQVRPARPDDLPALYDICLRTGDAGADASALYADPRILGEIFAAPYAELELALALVAEDEAGACGYILGTADTRAFEARCEAEWWPALRARYADTADVPARRRTPDQWAAFLIHHPPIAPQAAVAAAPAHLHIDLLPRAQGQGLGRALMDRWLGMVGGCAHLGCSPRNVRALGFYDRYGFRRLEGAASPEVVYMAIG</sequence>
<dbReference type="OrthoDB" id="9789603at2"/>
<reference evidence="2 3" key="1">
    <citation type="submission" date="2018-05" db="EMBL/GenBank/DDBJ databases">
        <authorList>
            <person name="Lanie J.A."/>
            <person name="Ng W.-L."/>
            <person name="Kazmierczak K.M."/>
            <person name="Andrzejewski T.M."/>
            <person name="Davidsen T.M."/>
            <person name="Wayne K.J."/>
            <person name="Tettelin H."/>
            <person name="Glass J.I."/>
            <person name="Rusch D."/>
            <person name="Podicherti R."/>
            <person name="Tsui H.-C.T."/>
            <person name="Winkler M.E."/>
        </authorList>
    </citation>
    <scope>NUCLEOTIDE SEQUENCE [LARGE SCALE GENOMIC DNA]</scope>
    <source>
        <strain evidence="2 3">BUT-10</strain>
    </source>
</reference>
<dbReference type="Gene3D" id="3.40.630.30">
    <property type="match status" value="1"/>
</dbReference>
<name>A0A328BGE9_9CAUL</name>
<accession>A0A328BGE9</accession>
<organism evidence="2 3">
    <name type="scientific">Phenylobacterium kunshanense</name>
    <dbReference type="NCBI Taxonomy" id="1445034"/>
    <lineage>
        <taxon>Bacteria</taxon>
        <taxon>Pseudomonadati</taxon>
        <taxon>Pseudomonadota</taxon>
        <taxon>Alphaproteobacteria</taxon>
        <taxon>Caulobacterales</taxon>
        <taxon>Caulobacteraceae</taxon>
        <taxon>Phenylobacterium</taxon>
    </lineage>
</organism>
<dbReference type="PANTHER" id="PTHR13170:SF16">
    <property type="entry name" value="PROTEIN O-GLCNACASE"/>
    <property type="match status" value="1"/>
</dbReference>
<evidence type="ECO:0000313" key="3">
    <source>
        <dbReference type="Proteomes" id="UP000249524"/>
    </source>
</evidence>
<dbReference type="Pfam" id="PF13508">
    <property type="entry name" value="Acetyltransf_7"/>
    <property type="match status" value="1"/>
</dbReference>
<keyword evidence="2" id="KW-0808">Transferase</keyword>
<evidence type="ECO:0000313" key="2">
    <source>
        <dbReference type="EMBL" id="RAK64238.1"/>
    </source>
</evidence>
<dbReference type="InterPro" id="IPR051822">
    <property type="entry name" value="Glycosyl_Hydrolase_84"/>
</dbReference>